<evidence type="ECO:0000313" key="8">
    <source>
        <dbReference type="EMBL" id="CED83221.1"/>
    </source>
</evidence>
<comment type="function">
    <text evidence="6">Plays an essential role in the assembly of succinate dehydrogenase (SDH), an enzyme complex (also referred to as respiratory complex II) that is a component of both the tricarboxylic acid (TCA) cycle and the mitochondrial electron transport chain, and which couples the oxidation of succinate to fumarate with the reduction of ubiquinone (coenzyme Q) to ubiquinol. Promotes maturation of the iron-sulfur protein subunit of the SDH catalytic dimer, protecting it from the deleterious effects of oxidants. May act together with SDHAF1.</text>
</comment>
<dbReference type="GO" id="GO:0034553">
    <property type="term" value="P:mitochondrial respiratory chain complex II assembly"/>
    <property type="evidence" value="ECO:0007669"/>
    <property type="project" value="UniProtKB-UniRule"/>
</dbReference>
<dbReference type="GO" id="GO:0005759">
    <property type="term" value="C:mitochondrial matrix"/>
    <property type="evidence" value="ECO:0007669"/>
    <property type="project" value="UniProtKB-SubCell"/>
</dbReference>
<keyword evidence="4 6" id="KW-0496">Mitochondrion</keyword>
<evidence type="ECO:0000256" key="3">
    <source>
        <dbReference type="ARBA" id="ARBA00022946"/>
    </source>
</evidence>
<feature type="compositionally biased region" description="Basic and acidic residues" evidence="7">
    <location>
        <begin position="149"/>
        <end position="162"/>
    </location>
</feature>
<comment type="similarity">
    <text evidence="2 6">Belongs to the complex I LYR family. SDHAF3 subfamily.</text>
</comment>
<dbReference type="PANTHER" id="PTHR13137">
    <property type="entry name" value="DC11 ACN9 HOMOLOG"/>
    <property type="match status" value="1"/>
</dbReference>
<comment type="subunit">
    <text evidence="6">Interacts with the iron-sulfur protein subunit within the SDH catalytic dimer.</text>
</comment>
<organism evidence="8">
    <name type="scientific">Phaffia rhodozyma</name>
    <name type="common">Yeast</name>
    <name type="synonym">Xanthophyllomyces dendrorhous</name>
    <dbReference type="NCBI Taxonomy" id="264483"/>
    <lineage>
        <taxon>Eukaryota</taxon>
        <taxon>Fungi</taxon>
        <taxon>Dikarya</taxon>
        <taxon>Basidiomycota</taxon>
        <taxon>Agaricomycotina</taxon>
        <taxon>Tremellomycetes</taxon>
        <taxon>Cystofilobasidiales</taxon>
        <taxon>Mrakiaceae</taxon>
        <taxon>Phaffia</taxon>
    </lineage>
</organism>
<evidence type="ECO:0000256" key="1">
    <source>
        <dbReference type="ARBA" id="ARBA00004305"/>
    </source>
</evidence>
<dbReference type="GO" id="GO:0005758">
    <property type="term" value="C:mitochondrial intermembrane space"/>
    <property type="evidence" value="ECO:0007669"/>
    <property type="project" value="TreeGrafter"/>
</dbReference>
<dbReference type="Pfam" id="PF13233">
    <property type="entry name" value="Complex1_LYR_2"/>
    <property type="match status" value="1"/>
</dbReference>
<evidence type="ECO:0000256" key="6">
    <source>
        <dbReference type="RuleBase" id="RU368039"/>
    </source>
</evidence>
<evidence type="ECO:0000256" key="4">
    <source>
        <dbReference type="ARBA" id="ARBA00023128"/>
    </source>
</evidence>
<evidence type="ECO:0000256" key="7">
    <source>
        <dbReference type="SAM" id="MobiDB-lite"/>
    </source>
</evidence>
<dbReference type="PANTHER" id="PTHR13137:SF6">
    <property type="entry name" value="SUCCINATE DEHYDROGENASE ASSEMBLY FACTOR 3, MITOCHONDRIAL"/>
    <property type="match status" value="1"/>
</dbReference>
<name>A0A0F7SP48_PHARH</name>
<dbReference type="GO" id="GO:0006105">
    <property type="term" value="P:succinate metabolic process"/>
    <property type="evidence" value="ECO:0007669"/>
    <property type="project" value="TreeGrafter"/>
</dbReference>
<reference evidence="8" key="1">
    <citation type="submission" date="2014-08" db="EMBL/GenBank/DDBJ databases">
        <authorList>
            <person name="Sharma Rahul"/>
            <person name="Thines Marco"/>
        </authorList>
    </citation>
    <scope>NUCLEOTIDE SEQUENCE</scope>
</reference>
<protein>
    <recommendedName>
        <fullName evidence="6">Succinate dehydrogenase assembly factor 3</fullName>
        <shortName evidence="6">SDH assembly factor 3</shortName>
        <shortName evidence="6">SDHAF3</shortName>
    </recommendedName>
</protein>
<dbReference type="AlphaFoldDB" id="A0A0F7SP48"/>
<proteinExistence type="inferred from homology"/>
<sequence>MQRTLAVRYAATVIKAPRDVREASVALLPPIPLFRRLLRAHRKLPIDMRSLGDTYVRDEFKRHKSTDNPLHIIGFLSQWKHYLDSLEKGELDRGRTLDMEKLEKMSNEQMGQLYELMHAAKNIWKTPEENLEQSGLGDSESAEQDLEQAIEKDMIWKDGGKN</sequence>
<evidence type="ECO:0000256" key="5">
    <source>
        <dbReference type="ARBA" id="ARBA00023186"/>
    </source>
</evidence>
<feature type="region of interest" description="Disordered" evidence="7">
    <location>
        <begin position="128"/>
        <end position="162"/>
    </location>
</feature>
<accession>A0A0F7SP48</accession>
<dbReference type="CDD" id="cd20270">
    <property type="entry name" value="Complex1_LYR_SDHAF3_LYRM10"/>
    <property type="match status" value="1"/>
</dbReference>
<keyword evidence="5 6" id="KW-0143">Chaperone</keyword>
<keyword evidence="3" id="KW-0809">Transit peptide</keyword>
<dbReference type="EMBL" id="LN483142">
    <property type="protein sequence ID" value="CED83221.1"/>
    <property type="molecule type" value="Genomic_DNA"/>
</dbReference>
<evidence type="ECO:0000256" key="2">
    <source>
        <dbReference type="ARBA" id="ARBA00006020"/>
    </source>
</evidence>
<dbReference type="InterPro" id="IPR008381">
    <property type="entry name" value="SDHAF3/Sdh7"/>
</dbReference>
<comment type="subcellular location">
    <subcellularLocation>
        <location evidence="1 6">Mitochondrion matrix</location>
    </subcellularLocation>
</comment>